<feature type="compositionally biased region" description="Polar residues" evidence="7">
    <location>
        <begin position="1302"/>
        <end position="1322"/>
    </location>
</feature>
<evidence type="ECO:0000259" key="8">
    <source>
        <dbReference type="Pfam" id="PF10495"/>
    </source>
</evidence>
<proteinExistence type="predicted"/>
<keyword evidence="2" id="KW-0963">Cytoplasm</keyword>
<dbReference type="PANTHER" id="PTHR44981:SF2">
    <property type="entry name" value="PERICENTRIN-LIKE PROTEIN, ISOFORM F"/>
    <property type="match status" value="1"/>
</dbReference>
<dbReference type="EMBL" id="JBJJXI010000023">
    <property type="protein sequence ID" value="KAL3404623.1"/>
    <property type="molecule type" value="Genomic_DNA"/>
</dbReference>
<feature type="coiled-coil region" evidence="6">
    <location>
        <begin position="496"/>
        <end position="561"/>
    </location>
</feature>
<accession>A0ABD2XIJ2</accession>
<gene>
    <name evidence="9" type="ORF">TKK_002686</name>
</gene>
<feature type="coiled-coil region" evidence="6">
    <location>
        <begin position="1125"/>
        <end position="1159"/>
    </location>
</feature>
<evidence type="ECO:0000256" key="4">
    <source>
        <dbReference type="ARBA" id="ARBA00023054"/>
    </source>
</evidence>
<evidence type="ECO:0000256" key="7">
    <source>
        <dbReference type="SAM" id="MobiDB-lite"/>
    </source>
</evidence>
<feature type="coiled-coil region" evidence="6">
    <location>
        <begin position="1539"/>
        <end position="1594"/>
    </location>
</feature>
<evidence type="ECO:0000256" key="1">
    <source>
        <dbReference type="ARBA" id="ARBA00004300"/>
    </source>
</evidence>
<feature type="region of interest" description="Disordered" evidence="7">
    <location>
        <begin position="1830"/>
        <end position="1855"/>
    </location>
</feature>
<dbReference type="InterPro" id="IPR028745">
    <property type="entry name" value="AKAP9/Pericentrin"/>
</dbReference>
<feature type="compositionally biased region" description="Basic and acidic residues" evidence="7">
    <location>
        <begin position="1288"/>
        <end position="1301"/>
    </location>
</feature>
<dbReference type="InterPro" id="IPR019528">
    <property type="entry name" value="PACT_domain"/>
</dbReference>
<feature type="coiled-coil region" evidence="6">
    <location>
        <begin position="681"/>
        <end position="736"/>
    </location>
</feature>
<keyword evidence="5" id="KW-0206">Cytoskeleton</keyword>
<evidence type="ECO:0000256" key="3">
    <source>
        <dbReference type="ARBA" id="ARBA00022553"/>
    </source>
</evidence>
<comment type="subcellular location">
    <subcellularLocation>
        <location evidence="1">Cytoplasm</location>
        <location evidence="1">Cytoskeleton</location>
        <location evidence="1">Microtubule organizing center</location>
        <location evidence="1">Centrosome</location>
    </subcellularLocation>
</comment>
<feature type="coiled-coil region" evidence="6">
    <location>
        <begin position="1624"/>
        <end position="1721"/>
    </location>
</feature>
<feature type="domain" description="Pericentrin/AKAP-450 centrosomal targeting" evidence="8">
    <location>
        <begin position="2637"/>
        <end position="2714"/>
    </location>
</feature>
<feature type="coiled-coil region" evidence="6">
    <location>
        <begin position="1333"/>
        <end position="1477"/>
    </location>
</feature>
<feature type="coiled-coil region" evidence="6">
    <location>
        <begin position="2359"/>
        <end position="2519"/>
    </location>
</feature>
<feature type="coiled-coil region" evidence="6">
    <location>
        <begin position="2568"/>
        <end position="2616"/>
    </location>
</feature>
<evidence type="ECO:0000256" key="5">
    <source>
        <dbReference type="ARBA" id="ARBA00023212"/>
    </source>
</evidence>
<protein>
    <recommendedName>
        <fullName evidence="8">Pericentrin/AKAP-450 centrosomal targeting domain-containing protein</fullName>
    </recommendedName>
</protein>
<evidence type="ECO:0000256" key="2">
    <source>
        <dbReference type="ARBA" id="ARBA00022490"/>
    </source>
</evidence>
<feature type="coiled-coil region" evidence="6">
    <location>
        <begin position="2002"/>
        <end position="2053"/>
    </location>
</feature>
<keyword evidence="4 6" id="KW-0175">Coiled coil</keyword>
<evidence type="ECO:0000313" key="10">
    <source>
        <dbReference type="Proteomes" id="UP001627154"/>
    </source>
</evidence>
<feature type="coiled-coil region" evidence="6">
    <location>
        <begin position="403"/>
        <end position="451"/>
    </location>
</feature>
<feature type="compositionally biased region" description="Polar residues" evidence="7">
    <location>
        <begin position="802"/>
        <end position="818"/>
    </location>
</feature>
<keyword evidence="3" id="KW-0597">Phosphoprotein</keyword>
<feature type="compositionally biased region" description="Basic and acidic residues" evidence="7">
    <location>
        <begin position="10"/>
        <end position="23"/>
    </location>
</feature>
<feature type="region of interest" description="Disordered" evidence="7">
    <location>
        <begin position="1288"/>
        <end position="1333"/>
    </location>
</feature>
<dbReference type="GO" id="GO:0005737">
    <property type="term" value="C:cytoplasm"/>
    <property type="evidence" value="ECO:0007669"/>
    <property type="project" value="UniProtKB-ARBA"/>
</dbReference>
<organism evidence="9 10">
    <name type="scientific">Trichogramma kaykai</name>
    <dbReference type="NCBI Taxonomy" id="54128"/>
    <lineage>
        <taxon>Eukaryota</taxon>
        <taxon>Metazoa</taxon>
        <taxon>Ecdysozoa</taxon>
        <taxon>Arthropoda</taxon>
        <taxon>Hexapoda</taxon>
        <taxon>Insecta</taxon>
        <taxon>Pterygota</taxon>
        <taxon>Neoptera</taxon>
        <taxon>Endopterygota</taxon>
        <taxon>Hymenoptera</taxon>
        <taxon>Apocrita</taxon>
        <taxon>Proctotrupomorpha</taxon>
        <taxon>Chalcidoidea</taxon>
        <taxon>Trichogrammatidae</taxon>
        <taxon>Trichogramma</taxon>
    </lineage>
</organism>
<evidence type="ECO:0000313" key="9">
    <source>
        <dbReference type="EMBL" id="KAL3404623.1"/>
    </source>
</evidence>
<evidence type="ECO:0000256" key="6">
    <source>
        <dbReference type="SAM" id="Coils"/>
    </source>
</evidence>
<dbReference type="Pfam" id="PF10495">
    <property type="entry name" value="PACT_coil_coil"/>
    <property type="match status" value="1"/>
</dbReference>
<reference evidence="9 10" key="1">
    <citation type="journal article" date="2024" name="bioRxiv">
        <title>A reference genome for Trichogramma kaykai: A tiny desert-dwelling parasitoid wasp with competing sex-ratio distorters.</title>
        <authorList>
            <person name="Culotta J."/>
            <person name="Lindsey A.R."/>
        </authorList>
    </citation>
    <scope>NUCLEOTIDE SEQUENCE [LARGE SCALE GENOMIC DNA]</scope>
    <source>
        <strain evidence="9 10">KSX58</strain>
    </source>
</reference>
<feature type="compositionally biased region" description="Polar residues" evidence="7">
    <location>
        <begin position="1834"/>
        <end position="1855"/>
    </location>
</feature>
<feature type="coiled-coil region" evidence="6">
    <location>
        <begin position="873"/>
        <end position="908"/>
    </location>
</feature>
<feature type="coiled-coil region" evidence="6">
    <location>
        <begin position="2215"/>
        <end position="2284"/>
    </location>
</feature>
<feature type="coiled-coil region" evidence="6">
    <location>
        <begin position="215"/>
        <end position="342"/>
    </location>
</feature>
<dbReference type="PANTHER" id="PTHR44981">
    <property type="entry name" value="PERICENTRIN-LIKE PROTEIN, ISOFORM F"/>
    <property type="match status" value="1"/>
</dbReference>
<feature type="region of interest" description="Disordered" evidence="7">
    <location>
        <begin position="794"/>
        <end position="818"/>
    </location>
</feature>
<keyword evidence="10" id="KW-1185">Reference proteome</keyword>
<feature type="coiled-coil region" evidence="6">
    <location>
        <begin position="1907"/>
        <end position="1976"/>
    </location>
</feature>
<dbReference type="Proteomes" id="UP001627154">
    <property type="component" value="Unassembled WGS sequence"/>
</dbReference>
<sequence>MDEEKRRRHSALEAGREMLESYKSKRLNRKSNNKTLEQASDDESFQAEPENHSINHRNISINENTLSRDITNSSVSMSEGEGDIDLDGLAGRITELNEIYQNKVAAAEALHAEIDTFRAETSSPTSSHSHNSSIQYKDVIGTYHSKFQEFERALNQRDNLIEDLTTSLQQALASRDALITQIDILTQLGISRNGNLNDNNFTDSNNDYDEKKDLVLQLSSQLHQSKQQIKKLENERENQKSELNNYKDQLENLNEKMRDNSKEESPDHSLVEELQKKYEEQIDKIKKDMQIIVNKFASETSANEIKHDKEIKELQLKHEAELQKLKEENKVLEIRHQNEMSALQAKYEDCVTKCITFESELKKQMKIYKKEKSLWNDQIQLHKLQLEEMTTKYLSATAVLDSKESIERSLEQAQSEAATLKTENDSLRFKLDDLTARYSAAQNLLENNQIQERTLNNKIFSLEKSLSRVSGISLNEFDETMYHTLDGIAIEFQMTKQKLEEKAILEEELVKKIQDLEDLVRQGQKELESANIAKEDYEKQLKDMKNNCKCLQAEVNSNIQRQPSLIINSGQDMQDLQRMISQSFELEIESLRKTLERRDKETAEYIKKLETLSSTNEKLVQESEQLKTGLATAYAQCAMIEDKLDQTIGFNDSKFSDSNLNQSLFNSTSDIEDQMYRQSSYNNVLMKLETCRNQLEEFEREKMLLLNDLDKRNRENDDLRAKIEEKEEQYRHEISMDLNLLRTELEEKHAKEMENLRTYFEQKCLEMEKQYSEEVFSQQSKKVSDESEVEELSLDCGGGGDASTNGNEKNLKNDSNTSISNGLKYTVEEKGSKLTTEPKEKMGYLKQSKSNSVLAINQFCQTEQTENPQSTEVQESHSELNELRADYQRQLQEQIELARIDITNALREKVEALIAADAESVEKWPAELLELRNKFTSNMKREIQQLKERHVSEIKRVKQESEQEINSLREEIRKITSVTHESLQNNLLKERDTLHKTFTTLKGLVGQLIDYFVVCEEEVNTTLLNEVLKKQPSFRPDPCLDSALNVHPKRVHFAPQSSEITSIVGSDSYLFDLINSDKDVVKSLKNELDTCLQRLKSDSAKLLNTSFSDSESWSTGIGDSPRNQLKEAEKAVITVKEENERLKSKMLDLQQRLHIAESKKEIISEGYGEQNETEASEDYSQLQDRAKYVVMNGCNDTGYLLQLIDELTTQADKSLEETRKEKDDLQKQVSLNLTTPTPNMHRVRSVKIEAADKQLRLTRKFQAEQADEREQERDEAAKQIQELQDKLREKEREKDRDHHNTTVEQSARSPTLSTLSGSLQHQSSDEFENEGSVEALTVQLRELEAKKAETDNELRQALSKIWDLREVIHDLEQQVQSKGEREDILMRQIEQLEEIIVSQTRNQQELSQELEAIRTGNENKQLSDHIGHLQEELRKHQLSSEQLTANSSALRQLRLELRDLQSQLERKTRELESLHVCGSSLSISQPSEDISIRDQLDAARCPTPDDPTSPPILPLDNVLKLKDTLLRHFRVQDVAFKRLRDLDIQLGGVQRQNEELLAEQEILQQTTSEQLFQIETLRARLEQQKQNAPFAQRQATSRLETQLHEINGRLQITERALLDKDMELSEVKTQLERVSRLLSEKENEIVNVVQSENDFIKKLKDKLEISEEDKRILVAKLAVQDKSQNVPQLIDTMLAEKNEEIERLKTRLADTEKQLDIYLSLDEAQLRELLRQNEHQKNSARTLSDILSINSDCEEESEEAIRERSNFMRSQNISHFKGPLPAVLQKKDVTDFSQEINETPVVPRLDLGGSQSQSYGSELIVDSNIIDASKAGESAQSQSEDVESDATNGSSTISEDPNYLCPRHGHLTHPAPVIQNNLPALDMTSQRIEECEAFELHQELVAKSALLQQREAELMEIQNNLKQLHENIKSLNQDRLFYKEEFEKMKDNELKIQRDYEEVENLLKIRDEELSNCKEQIQMHDKLMHEQAIQSEVALSEKLGEIINLKEELSEKDTAIHSLKQRLINLEAERLELLEYQRKIEMYQMELSEKQGEIRRLSEGLSNKDMMIRRLEELTRRSSINGGSTSSEKDQEIFHLQEYLKEKDKVIRQMSDDSKDLHRALETIQNKMKESGNVVELRQKLKRERNDNLKLTKDIVKLRTEIEMMNSSRRADIEDNDIAEKIQRELNLSLKLDQKLLEAVDSETEVTNISNNIKGDKTNKEYEELKRQNEELEIEKEMLKSQIAEYDNRILQLKNDTDEELKKVSKLEEELAKEKHKVRLLTLQLQREKQTTEEDKVRDTELIRELRIKLDEAIEFRDKLLMEQKNLELTNSMKIHNKDDAIVAEAEYKKQQMALSAKLECEQSQHSEIKENYKKLRLEKERIEKQLIEAQDKVEKLMMSLELADCQKDQLKADLRKAKEELKVKIKDFEWQKSILKTMNDAENKRKQCKIEEQIDIKQLKQDLKNAQDVMMDFEADMKTLKTQLAEASEREAHQNHCIEALTDRETELCEQIEIAKHEEKKLRSIIAEQHTEIKLYLRREHDLAEELKKEKSPLDMNSSPSKVLQRIKDLNARIEGLSQDKIHLHEKTIRLREERDRYLDQIRFLEAQLSQANRSVQPVVSRSDSNERLQNFYGMYMRAKSRQKALVYQKQYLYCIIAGYQRVEANTLAFLSQLTQQQKQYVHRGHRKGRTRFRCAVFMVISIFRIKWLILRWRTGRRVGANVMLGNVAYRQQEIQPPEVSSRRNQADYSPPVREKSVAKIRLQWAT</sequence>
<feature type="region of interest" description="Disordered" evidence="7">
    <location>
        <begin position="1"/>
        <end position="55"/>
    </location>
</feature>
<feature type="coiled-coil region" evidence="6">
    <location>
        <begin position="2107"/>
        <end position="2161"/>
    </location>
</feature>
<name>A0ABD2XIJ2_9HYME</name>
<comment type="caution">
    <text evidence="9">The sequence shown here is derived from an EMBL/GenBank/DDBJ whole genome shotgun (WGS) entry which is preliminary data.</text>
</comment>
<feature type="coiled-coil region" evidence="6">
    <location>
        <begin position="940"/>
        <end position="978"/>
    </location>
</feature>
<feature type="region of interest" description="Disordered" evidence="7">
    <location>
        <begin position="2737"/>
        <end position="2756"/>
    </location>
</feature>
<dbReference type="GO" id="GO:0005813">
    <property type="term" value="C:centrosome"/>
    <property type="evidence" value="ECO:0007669"/>
    <property type="project" value="UniProtKB-SubCell"/>
</dbReference>